<proteinExistence type="predicted"/>
<keyword evidence="2" id="KW-1185">Reference proteome</keyword>
<name>A0A310SFF1_9HYME</name>
<evidence type="ECO:0000313" key="2">
    <source>
        <dbReference type="Proteomes" id="UP000250275"/>
    </source>
</evidence>
<gene>
    <name evidence="1" type="ORF">WN48_09283</name>
</gene>
<sequence>MEKRDTKTGMRSNEVNVRKLQQPGRRMSWNFGERVYRVSLTHACTSEKRLWNMDEGSQRGEERR</sequence>
<dbReference type="AlphaFoldDB" id="A0A310SFF1"/>
<dbReference type="EMBL" id="KQ766110">
    <property type="protein sequence ID" value="OAD53746.1"/>
    <property type="molecule type" value="Genomic_DNA"/>
</dbReference>
<protein>
    <submittedName>
        <fullName evidence="1">Uncharacterized protein</fullName>
    </submittedName>
</protein>
<evidence type="ECO:0000313" key="1">
    <source>
        <dbReference type="EMBL" id="OAD53746.1"/>
    </source>
</evidence>
<organism evidence="1 2">
    <name type="scientific">Eufriesea mexicana</name>
    <dbReference type="NCBI Taxonomy" id="516756"/>
    <lineage>
        <taxon>Eukaryota</taxon>
        <taxon>Metazoa</taxon>
        <taxon>Ecdysozoa</taxon>
        <taxon>Arthropoda</taxon>
        <taxon>Hexapoda</taxon>
        <taxon>Insecta</taxon>
        <taxon>Pterygota</taxon>
        <taxon>Neoptera</taxon>
        <taxon>Endopterygota</taxon>
        <taxon>Hymenoptera</taxon>
        <taxon>Apocrita</taxon>
        <taxon>Aculeata</taxon>
        <taxon>Apoidea</taxon>
        <taxon>Anthophila</taxon>
        <taxon>Apidae</taxon>
        <taxon>Eufriesea</taxon>
    </lineage>
</organism>
<dbReference type="Proteomes" id="UP000250275">
    <property type="component" value="Unassembled WGS sequence"/>
</dbReference>
<accession>A0A310SFF1</accession>
<reference evidence="1 2" key="1">
    <citation type="submission" date="2015-07" db="EMBL/GenBank/DDBJ databases">
        <title>The genome of Eufriesea mexicana.</title>
        <authorList>
            <person name="Pan H."/>
            <person name="Kapheim K."/>
        </authorList>
    </citation>
    <scope>NUCLEOTIDE SEQUENCE [LARGE SCALE GENOMIC DNA]</scope>
    <source>
        <strain evidence="1">0111107269</strain>
        <tissue evidence="1">Whole body</tissue>
    </source>
</reference>